<reference evidence="2 3" key="1">
    <citation type="journal article" date="2021" name="BMC Genomics">
        <title>Datura genome reveals duplications of psychoactive alkaloid biosynthetic genes and high mutation rate following tissue culture.</title>
        <authorList>
            <person name="Rajewski A."/>
            <person name="Carter-House D."/>
            <person name="Stajich J."/>
            <person name="Litt A."/>
        </authorList>
    </citation>
    <scope>NUCLEOTIDE SEQUENCE [LARGE SCALE GENOMIC DNA]</scope>
    <source>
        <strain evidence="2">AR-01</strain>
    </source>
</reference>
<dbReference type="Proteomes" id="UP000823775">
    <property type="component" value="Unassembled WGS sequence"/>
</dbReference>
<evidence type="ECO:0000313" key="2">
    <source>
        <dbReference type="EMBL" id="MCD9641151.1"/>
    </source>
</evidence>
<feature type="compositionally biased region" description="Polar residues" evidence="1">
    <location>
        <begin position="26"/>
        <end position="35"/>
    </location>
</feature>
<keyword evidence="3" id="KW-1185">Reference proteome</keyword>
<evidence type="ECO:0000256" key="1">
    <source>
        <dbReference type="SAM" id="MobiDB-lite"/>
    </source>
</evidence>
<proteinExistence type="predicted"/>
<sequence>MMSRQSSPSKSSEALSLEIPREGFENTFSKTQIPPSSHPIENIAIRALFVEFSTSPLDSMFPLTTMTREVHFDLYDGAKKKIAHGKSKVGSREKDEEPSSSPPNLGSLELVSAPKWEEP</sequence>
<protein>
    <submittedName>
        <fullName evidence="2">Uncharacterized protein</fullName>
    </submittedName>
</protein>
<name>A0ABS8V3L1_DATST</name>
<dbReference type="EMBL" id="JACEIK010003294">
    <property type="protein sequence ID" value="MCD9641151.1"/>
    <property type="molecule type" value="Genomic_DNA"/>
</dbReference>
<feature type="region of interest" description="Disordered" evidence="1">
    <location>
        <begin position="83"/>
        <end position="119"/>
    </location>
</feature>
<evidence type="ECO:0000313" key="3">
    <source>
        <dbReference type="Proteomes" id="UP000823775"/>
    </source>
</evidence>
<organism evidence="2 3">
    <name type="scientific">Datura stramonium</name>
    <name type="common">Jimsonweed</name>
    <name type="synonym">Common thornapple</name>
    <dbReference type="NCBI Taxonomy" id="4076"/>
    <lineage>
        <taxon>Eukaryota</taxon>
        <taxon>Viridiplantae</taxon>
        <taxon>Streptophyta</taxon>
        <taxon>Embryophyta</taxon>
        <taxon>Tracheophyta</taxon>
        <taxon>Spermatophyta</taxon>
        <taxon>Magnoliopsida</taxon>
        <taxon>eudicotyledons</taxon>
        <taxon>Gunneridae</taxon>
        <taxon>Pentapetalae</taxon>
        <taxon>asterids</taxon>
        <taxon>lamiids</taxon>
        <taxon>Solanales</taxon>
        <taxon>Solanaceae</taxon>
        <taxon>Solanoideae</taxon>
        <taxon>Datureae</taxon>
        <taxon>Datura</taxon>
    </lineage>
</organism>
<feature type="compositionally biased region" description="Low complexity" evidence="1">
    <location>
        <begin position="1"/>
        <end position="18"/>
    </location>
</feature>
<feature type="region of interest" description="Disordered" evidence="1">
    <location>
        <begin position="1"/>
        <end position="37"/>
    </location>
</feature>
<comment type="caution">
    <text evidence="2">The sequence shown here is derived from an EMBL/GenBank/DDBJ whole genome shotgun (WGS) entry which is preliminary data.</text>
</comment>
<accession>A0ABS8V3L1</accession>
<gene>
    <name evidence="2" type="ORF">HAX54_027097</name>
</gene>